<name>A0A0F9JZ95_9ZZZZ</name>
<dbReference type="EMBL" id="LAZR01009038">
    <property type="protein sequence ID" value="KKM75068.1"/>
    <property type="molecule type" value="Genomic_DNA"/>
</dbReference>
<reference evidence="1" key="1">
    <citation type="journal article" date="2015" name="Nature">
        <title>Complex archaea that bridge the gap between prokaryotes and eukaryotes.</title>
        <authorList>
            <person name="Spang A."/>
            <person name="Saw J.H."/>
            <person name="Jorgensen S.L."/>
            <person name="Zaremba-Niedzwiedzka K."/>
            <person name="Martijn J."/>
            <person name="Lind A.E."/>
            <person name="van Eijk R."/>
            <person name="Schleper C."/>
            <person name="Guy L."/>
            <person name="Ettema T.J."/>
        </authorList>
    </citation>
    <scope>NUCLEOTIDE SEQUENCE</scope>
</reference>
<dbReference type="AlphaFoldDB" id="A0A0F9JZ95"/>
<proteinExistence type="predicted"/>
<sequence>MMDIKDIIPVICDECLKDIKGACALIDITSQHGVEFLEELILKFHKARWLIWRREGLPIELLGGSDSRKIKFFHLRSG</sequence>
<protein>
    <submittedName>
        <fullName evidence="1">Uncharacterized protein</fullName>
    </submittedName>
</protein>
<gene>
    <name evidence="1" type="ORF">LCGC14_1393920</name>
</gene>
<evidence type="ECO:0000313" key="1">
    <source>
        <dbReference type="EMBL" id="KKM75068.1"/>
    </source>
</evidence>
<comment type="caution">
    <text evidence="1">The sequence shown here is derived from an EMBL/GenBank/DDBJ whole genome shotgun (WGS) entry which is preliminary data.</text>
</comment>
<organism evidence="1">
    <name type="scientific">marine sediment metagenome</name>
    <dbReference type="NCBI Taxonomy" id="412755"/>
    <lineage>
        <taxon>unclassified sequences</taxon>
        <taxon>metagenomes</taxon>
        <taxon>ecological metagenomes</taxon>
    </lineage>
</organism>
<accession>A0A0F9JZ95</accession>